<accession>A0A2M6U794</accession>
<sequence length="81" mass="9167">MFQLIEGPQRRFSDLECGSSQQMNGDTENFALNCFIAEVSQSSVRWKQSFMVSLPKVGLLRLASRHPSALSIMQPIWFEGT</sequence>
<protein>
    <submittedName>
        <fullName evidence="1">Uncharacterized protein</fullName>
    </submittedName>
</protein>
<evidence type="ECO:0000313" key="1">
    <source>
        <dbReference type="EMBL" id="PIT00455.1"/>
    </source>
</evidence>
<proteinExistence type="predicted"/>
<dbReference type="EMBL" id="LFJC01000003">
    <property type="protein sequence ID" value="PIT00455.1"/>
    <property type="molecule type" value="Genomic_DNA"/>
</dbReference>
<keyword evidence="2" id="KW-1185">Reference proteome</keyword>
<dbReference type="AlphaFoldDB" id="A0A2M6U794"/>
<reference evidence="1 2" key="1">
    <citation type="submission" date="2015-06" db="EMBL/GenBank/DDBJ databases">
        <title>Comparative genome analysis of nirS-carrying Bradyrhizobium sp. strains.</title>
        <authorList>
            <person name="Ishii S."/>
            <person name="Jang J."/>
            <person name="Nishizawa T."/>
            <person name="Senoo K."/>
        </authorList>
    </citation>
    <scope>NUCLEOTIDE SEQUENCE [LARGE SCALE GENOMIC DNA]</scope>
    <source>
        <strain evidence="1 2">TSA1</strain>
    </source>
</reference>
<name>A0A2M6U794_9BRAD</name>
<gene>
    <name evidence="1" type="ORF">TSA1_06550</name>
</gene>
<comment type="caution">
    <text evidence="1">The sequence shown here is derived from an EMBL/GenBank/DDBJ whole genome shotgun (WGS) entry which is preliminary data.</text>
</comment>
<organism evidence="1 2">
    <name type="scientific">Bradyrhizobium nitroreducens</name>
    <dbReference type="NCBI Taxonomy" id="709803"/>
    <lineage>
        <taxon>Bacteria</taxon>
        <taxon>Pseudomonadati</taxon>
        <taxon>Pseudomonadota</taxon>
        <taxon>Alphaproteobacteria</taxon>
        <taxon>Hyphomicrobiales</taxon>
        <taxon>Nitrobacteraceae</taxon>
        <taxon>Bradyrhizobium</taxon>
    </lineage>
</organism>
<evidence type="ECO:0000313" key="2">
    <source>
        <dbReference type="Proteomes" id="UP000228930"/>
    </source>
</evidence>
<dbReference type="Proteomes" id="UP000228930">
    <property type="component" value="Unassembled WGS sequence"/>
</dbReference>